<accession>A0ABD1NGX9</accession>
<evidence type="ECO:0000256" key="8">
    <source>
        <dbReference type="SAM" id="MobiDB-lite"/>
    </source>
</evidence>
<dbReference type="Proteomes" id="UP001603857">
    <property type="component" value="Unassembled WGS sequence"/>
</dbReference>
<evidence type="ECO:0000313" key="11">
    <source>
        <dbReference type="Proteomes" id="UP001603857"/>
    </source>
</evidence>
<evidence type="ECO:0000256" key="3">
    <source>
        <dbReference type="ARBA" id="ARBA00022692"/>
    </source>
</evidence>
<feature type="chain" id="PRO_5044843190" description="LysM domain-containing protein" evidence="9">
    <location>
        <begin position="19"/>
        <end position="263"/>
    </location>
</feature>
<keyword evidence="4 9" id="KW-0732">Signal</keyword>
<evidence type="ECO:0000256" key="6">
    <source>
        <dbReference type="ARBA" id="ARBA00023136"/>
    </source>
</evidence>
<keyword evidence="3" id="KW-0812">Transmembrane</keyword>
<evidence type="ECO:0000256" key="1">
    <source>
        <dbReference type="ARBA" id="ARBA00004162"/>
    </source>
</evidence>
<dbReference type="InterPro" id="IPR044812">
    <property type="entry name" value="CERK1/LYK3-like"/>
</dbReference>
<comment type="caution">
    <text evidence="10">The sequence shown here is derived from an EMBL/GenBank/DDBJ whole genome shotgun (WGS) entry which is preliminary data.</text>
</comment>
<feature type="signal peptide" evidence="9">
    <location>
        <begin position="1"/>
        <end position="18"/>
    </location>
</feature>
<organism evidence="10 11">
    <name type="scientific">Flemingia macrophylla</name>
    <dbReference type="NCBI Taxonomy" id="520843"/>
    <lineage>
        <taxon>Eukaryota</taxon>
        <taxon>Viridiplantae</taxon>
        <taxon>Streptophyta</taxon>
        <taxon>Embryophyta</taxon>
        <taxon>Tracheophyta</taxon>
        <taxon>Spermatophyta</taxon>
        <taxon>Magnoliopsida</taxon>
        <taxon>eudicotyledons</taxon>
        <taxon>Gunneridae</taxon>
        <taxon>Pentapetalae</taxon>
        <taxon>rosids</taxon>
        <taxon>fabids</taxon>
        <taxon>Fabales</taxon>
        <taxon>Fabaceae</taxon>
        <taxon>Papilionoideae</taxon>
        <taxon>50 kb inversion clade</taxon>
        <taxon>NPAAA clade</taxon>
        <taxon>indigoferoid/millettioid clade</taxon>
        <taxon>Phaseoleae</taxon>
        <taxon>Flemingia</taxon>
    </lineage>
</organism>
<dbReference type="GO" id="GO:0005886">
    <property type="term" value="C:plasma membrane"/>
    <property type="evidence" value="ECO:0007669"/>
    <property type="project" value="UniProtKB-SubCell"/>
</dbReference>
<gene>
    <name evidence="10" type="ORF">Fmac_001385</name>
</gene>
<protein>
    <recommendedName>
        <fullName evidence="12">LysM domain-containing protein</fullName>
    </recommendedName>
</protein>
<sequence>MSLVSLLLTIASCATVISFQYSIKTTYLEAFKCSPKITTCNASLYHISYGLDIDDVATFYSVNNSQIKPITRGTKQDYLITVPCSCKNTNVLDGYFYDTTYKVKPNDTFVNINNVTYSGQAWPINKGLDIDEDLTIHLPCGCSEKSDSQIVVTYTVQRSDTPWSISTLLNATFDGKVSMNEVLAQNPSFIDVTWLLYIPRELNGLPSKGKGRVSLSSPRPSPKPSFTNSPIGLLLGRGSASNPWPPPRPIVYIGREFGRTHVD</sequence>
<keyword evidence="7" id="KW-1015">Disulfide bond</keyword>
<keyword evidence="6" id="KW-0472">Membrane</keyword>
<proteinExistence type="predicted"/>
<keyword evidence="5" id="KW-1133">Transmembrane helix</keyword>
<reference evidence="10 11" key="1">
    <citation type="submission" date="2024-08" db="EMBL/GenBank/DDBJ databases">
        <title>Insights into the chromosomal genome structure of Flemingia macrophylla.</title>
        <authorList>
            <person name="Ding Y."/>
            <person name="Zhao Y."/>
            <person name="Bi W."/>
            <person name="Wu M."/>
            <person name="Zhao G."/>
            <person name="Gong Y."/>
            <person name="Li W."/>
            <person name="Zhang P."/>
        </authorList>
    </citation>
    <scope>NUCLEOTIDE SEQUENCE [LARGE SCALE GENOMIC DNA]</scope>
    <source>
        <strain evidence="10">DYQJB</strain>
        <tissue evidence="10">Leaf</tissue>
    </source>
</reference>
<dbReference type="PANTHER" id="PTHR46204:SF8">
    <property type="entry name" value="PROTEIN KINASE DOMAIN-CONTAINING PROTEIN"/>
    <property type="match status" value="1"/>
</dbReference>
<evidence type="ECO:0000256" key="4">
    <source>
        <dbReference type="ARBA" id="ARBA00022729"/>
    </source>
</evidence>
<dbReference type="Gene3D" id="3.10.350.10">
    <property type="entry name" value="LysM domain"/>
    <property type="match status" value="1"/>
</dbReference>
<evidence type="ECO:0008006" key="12">
    <source>
        <dbReference type="Google" id="ProtNLM"/>
    </source>
</evidence>
<evidence type="ECO:0000256" key="2">
    <source>
        <dbReference type="ARBA" id="ARBA00022475"/>
    </source>
</evidence>
<feature type="region of interest" description="Disordered" evidence="8">
    <location>
        <begin position="208"/>
        <end position="228"/>
    </location>
</feature>
<keyword evidence="2" id="KW-1003">Cell membrane</keyword>
<evidence type="ECO:0000256" key="7">
    <source>
        <dbReference type="ARBA" id="ARBA00023157"/>
    </source>
</evidence>
<comment type="subcellular location">
    <subcellularLocation>
        <location evidence="1">Cell membrane</location>
        <topology evidence="1">Single-pass membrane protein</topology>
    </subcellularLocation>
</comment>
<evidence type="ECO:0000256" key="9">
    <source>
        <dbReference type="SAM" id="SignalP"/>
    </source>
</evidence>
<evidence type="ECO:0000256" key="5">
    <source>
        <dbReference type="ARBA" id="ARBA00022989"/>
    </source>
</evidence>
<dbReference type="InterPro" id="IPR036779">
    <property type="entry name" value="LysM_dom_sf"/>
</dbReference>
<dbReference type="EMBL" id="JBGMDY010000001">
    <property type="protein sequence ID" value="KAL2347385.1"/>
    <property type="molecule type" value="Genomic_DNA"/>
</dbReference>
<dbReference type="PANTHER" id="PTHR46204">
    <property type="entry name" value="CHITIN ELICITOR RECEPTOR KINASE 1-RELATED"/>
    <property type="match status" value="1"/>
</dbReference>
<dbReference type="AlphaFoldDB" id="A0ABD1NGX9"/>
<evidence type="ECO:0000313" key="10">
    <source>
        <dbReference type="EMBL" id="KAL2347385.1"/>
    </source>
</evidence>
<name>A0ABD1NGX9_9FABA</name>
<keyword evidence="11" id="KW-1185">Reference proteome</keyword>